<dbReference type="RefSeq" id="WP_343995124.1">
    <property type="nucleotide sequence ID" value="NZ_BAAALG010000011.1"/>
</dbReference>
<proteinExistence type="inferred from homology"/>
<gene>
    <name evidence="5" type="ORF">GCM10009668_26180</name>
</gene>
<name>A0ABN2NYV8_9ACTN</name>
<comment type="caution">
    <text evidence="5">The sequence shown here is derived from an EMBL/GenBank/DDBJ whole genome shotgun (WGS) entry which is preliminary data.</text>
</comment>
<protein>
    <submittedName>
        <fullName evidence="5">NAD(P)/FAD-dependent oxidoreductase</fullName>
    </submittedName>
</protein>
<dbReference type="InterPro" id="IPR036188">
    <property type="entry name" value="FAD/NAD-bd_sf"/>
</dbReference>
<dbReference type="Proteomes" id="UP001501581">
    <property type="component" value="Unassembled WGS sequence"/>
</dbReference>
<reference evidence="5 6" key="1">
    <citation type="journal article" date="2019" name="Int. J. Syst. Evol. Microbiol.">
        <title>The Global Catalogue of Microorganisms (GCM) 10K type strain sequencing project: providing services to taxonomists for standard genome sequencing and annotation.</title>
        <authorList>
            <consortium name="The Broad Institute Genomics Platform"/>
            <consortium name="The Broad Institute Genome Sequencing Center for Infectious Disease"/>
            <person name="Wu L."/>
            <person name="Ma J."/>
        </authorList>
    </citation>
    <scope>NUCLEOTIDE SEQUENCE [LARGE SCALE GENOMIC DNA]</scope>
    <source>
        <strain evidence="5 6">JCM 13008</strain>
    </source>
</reference>
<dbReference type="PRINTS" id="PR00368">
    <property type="entry name" value="FADPNR"/>
</dbReference>
<dbReference type="EMBL" id="BAAALG010000011">
    <property type="protein sequence ID" value="GAA1105514.1"/>
    <property type="molecule type" value="Genomic_DNA"/>
</dbReference>
<dbReference type="PRINTS" id="PR00411">
    <property type="entry name" value="PNDRDTASEI"/>
</dbReference>
<sequence>MPISAPETRRQSSALAAALPAANPAVMLAALVSQTGELDRARGIAAELSHAFAKGGIVASLPEQPAAELKAWAERELAVREDVESGDAAVRRPELSDEVFAEVASWLVGWPVPVASSAFYKEQAGFTDFVESTAHPEADVSGVSLLVIGAGMGGIAAAVAAAKAGISCTVVEKADQLGGVWQRNTYPGVGVDTPSAYYSFSFEVNDEWSGIYPKGQEYLDYLNRVADQYDVRKDIRLGTTVTGMAWDDAAKVWEVRCERGGRAETIRANYVMTAAGYLTRPQVPQVPGLDAFAGTWFHSADWDHDYDFAGKRLAVVGTGCTSVQVVDALVDEVASLTLVQRQPHWVMPAAVDDEFAPEEVWLSTNVGHYALWNRLLTFLPISDTNYPVVRYDAEWAAEHDLSISAANDAVLQVAQGYLEESFADRPDLLERLRPNFAPFGKRTIRDPGNYYSALKRDTSTVASGLSELVPEGLVDADGKLHEVDVIVFATGFSLEYLADIEIAGRDGVLLSDVWAQSPSAYNGCQVPGFPNLFITSGPHASAAHGGGHNFTIEAVVHYLIESIRATAARGAASLEATPEAWQRWQQEVREQMADTIWAREKRATTYYRNSAGEVILASPLLMEDFWARLRGPVDDDMIFGG</sequence>
<keyword evidence="3" id="KW-0274">FAD</keyword>
<keyword evidence="6" id="KW-1185">Reference proteome</keyword>
<dbReference type="Gene3D" id="3.50.50.60">
    <property type="entry name" value="FAD/NAD(P)-binding domain"/>
    <property type="match status" value="2"/>
</dbReference>
<evidence type="ECO:0000256" key="4">
    <source>
        <dbReference type="ARBA" id="ARBA00023002"/>
    </source>
</evidence>
<dbReference type="PANTHER" id="PTHR42877:SF4">
    <property type="entry name" value="FAD_NAD(P)-BINDING DOMAIN-CONTAINING PROTEIN-RELATED"/>
    <property type="match status" value="1"/>
</dbReference>
<evidence type="ECO:0000256" key="1">
    <source>
        <dbReference type="ARBA" id="ARBA00010139"/>
    </source>
</evidence>
<dbReference type="InterPro" id="IPR051209">
    <property type="entry name" value="FAD-bind_Monooxygenase_sf"/>
</dbReference>
<dbReference type="PANTHER" id="PTHR42877">
    <property type="entry name" value="L-ORNITHINE N(5)-MONOOXYGENASE-RELATED"/>
    <property type="match status" value="1"/>
</dbReference>
<evidence type="ECO:0000313" key="5">
    <source>
        <dbReference type="EMBL" id="GAA1105514.1"/>
    </source>
</evidence>
<dbReference type="Pfam" id="PF00743">
    <property type="entry name" value="FMO-like"/>
    <property type="match status" value="1"/>
</dbReference>
<comment type="similarity">
    <text evidence="1">Belongs to the FAD-binding monooxygenase family.</text>
</comment>
<accession>A0ABN2NYV8</accession>
<keyword evidence="4" id="KW-0560">Oxidoreductase</keyword>
<evidence type="ECO:0000256" key="2">
    <source>
        <dbReference type="ARBA" id="ARBA00022630"/>
    </source>
</evidence>
<dbReference type="SUPFAM" id="SSF51905">
    <property type="entry name" value="FAD/NAD(P)-binding domain"/>
    <property type="match status" value="3"/>
</dbReference>
<organism evidence="5 6">
    <name type="scientific">Nocardioides dubius</name>
    <dbReference type="NCBI Taxonomy" id="317019"/>
    <lineage>
        <taxon>Bacteria</taxon>
        <taxon>Bacillati</taxon>
        <taxon>Actinomycetota</taxon>
        <taxon>Actinomycetes</taxon>
        <taxon>Propionibacteriales</taxon>
        <taxon>Nocardioidaceae</taxon>
        <taxon>Nocardioides</taxon>
    </lineage>
</organism>
<evidence type="ECO:0000313" key="6">
    <source>
        <dbReference type="Proteomes" id="UP001501581"/>
    </source>
</evidence>
<dbReference type="InterPro" id="IPR020946">
    <property type="entry name" value="Flavin_mOase-like"/>
</dbReference>
<evidence type="ECO:0000256" key="3">
    <source>
        <dbReference type="ARBA" id="ARBA00022827"/>
    </source>
</evidence>
<keyword evidence="2" id="KW-0285">Flavoprotein</keyword>